<dbReference type="Pfam" id="PF06985">
    <property type="entry name" value="HET"/>
    <property type="match status" value="1"/>
</dbReference>
<dbReference type="InterPro" id="IPR010730">
    <property type="entry name" value="HET"/>
</dbReference>
<dbReference type="PANTHER" id="PTHR33112">
    <property type="entry name" value="DOMAIN PROTEIN, PUTATIVE-RELATED"/>
    <property type="match status" value="1"/>
</dbReference>
<sequence length="758" mass="85061">MRPDQCTNTHGAMSPTTNPWFSLVIFSPHESYKVPTCQRTTNGVCPTSFARGPLPSNPSYIVDSFSSSLPQSKSQVIHFSHTGNGKLNTMCDSCRNLIPEDPEFSPGSQYKWVWESDTDCEICQFICSTATSIHPDLGSTDDLEAWLRLDERQNRFYFDFSGGYALQVYVKLGISPICSSSSNKQLSNSNNIFVDYDPDEGSDQPGLTPEDPIEFTRRCLEECEENHPECSQRTSDLQPTRLIYCAEGADQLQLMDSDDIGDVEYIALSYCWGSDGLFRTTLDNIDELREGFDLEALPQTLQDAIDVTRQLGMEYIWIDAICIIQDDTADWEQEAGRMAEVYGNARVTLAALSASTVTEGFLHLKRNPQVVTRELAGEDGETFLLVGKEGVTSGLHPQSLDRDNPWPGVGSFDDFLDPVQTRGWCFQEQVLSRRFIGFSSREVQWLCKTTMGCQCGPLDPDSGGSLRPRPPTLTLQDDAFAFWAEMISGYSRRGLTYQKDKLPAIAGLAREIQNTTGATYVGGIWIKDLTRSLNWVAREVNDVWACPDTYRAPSFSWASLDSPISMDPEDYLTGYVEVLEYSVEPKGQDPLGEINAASLTVSGYVHSATLMDSDDTVEGFEYDVRIKSSIRIARRYAMVRHDTELVRVQIADADGEVQWSIQRAREGEMPGEEEFRPQVTVLALCLGVDEANRAIEFLILAQCPSDLKTWERIGSVRVTESDPQPDSEEEEEELEFWNFDDFLDEITDENYKTTLTLV</sequence>
<gene>
    <name evidence="2" type="ORF">QC763_116490</name>
</gene>
<evidence type="ECO:0000313" key="2">
    <source>
        <dbReference type="EMBL" id="KAK4673956.1"/>
    </source>
</evidence>
<reference evidence="2 3" key="1">
    <citation type="journal article" date="2023" name="bioRxiv">
        <title>High-quality genome assemblies of four members of thePodospora anserinaspecies complex.</title>
        <authorList>
            <person name="Ament-Velasquez S.L."/>
            <person name="Vogan A.A."/>
            <person name="Wallerman O."/>
            <person name="Hartmann F."/>
            <person name="Gautier V."/>
            <person name="Silar P."/>
            <person name="Giraud T."/>
            <person name="Johannesson H."/>
        </authorList>
    </citation>
    <scope>NUCLEOTIDE SEQUENCE [LARGE SCALE GENOMIC DNA]</scope>
    <source>
        <strain evidence="2 3">CBS 411.78</strain>
    </source>
</reference>
<dbReference type="GeneID" id="87928562"/>
<dbReference type="EMBL" id="JAFFHB010000001">
    <property type="protein sequence ID" value="KAK4673956.1"/>
    <property type="molecule type" value="Genomic_DNA"/>
</dbReference>
<name>A0ABR0I1W4_9PEZI</name>
<evidence type="ECO:0000259" key="1">
    <source>
        <dbReference type="Pfam" id="PF06985"/>
    </source>
</evidence>
<comment type="caution">
    <text evidence="2">The sequence shown here is derived from an EMBL/GenBank/DDBJ whole genome shotgun (WGS) entry which is preliminary data.</text>
</comment>
<proteinExistence type="predicted"/>
<accession>A0ABR0I1W4</accession>
<dbReference type="Proteomes" id="UP001326199">
    <property type="component" value="Unassembled WGS sequence"/>
</dbReference>
<organism evidence="2 3">
    <name type="scientific">Podospora pseudopauciseta</name>
    <dbReference type="NCBI Taxonomy" id="2093780"/>
    <lineage>
        <taxon>Eukaryota</taxon>
        <taxon>Fungi</taxon>
        <taxon>Dikarya</taxon>
        <taxon>Ascomycota</taxon>
        <taxon>Pezizomycotina</taxon>
        <taxon>Sordariomycetes</taxon>
        <taxon>Sordariomycetidae</taxon>
        <taxon>Sordariales</taxon>
        <taxon>Podosporaceae</taxon>
        <taxon>Podospora</taxon>
    </lineage>
</organism>
<protein>
    <recommendedName>
        <fullName evidence="1">Heterokaryon incompatibility domain-containing protein</fullName>
    </recommendedName>
</protein>
<feature type="domain" description="Heterokaryon incompatibility" evidence="1">
    <location>
        <begin position="265"/>
        <end position="428"/>
    </location>
</feature>
<keyword evidence="3" id="KW-1185">Reference proteome</keyword>
<dbReference type="RefSeq" id="XP_062771278.1">
    <property type="nucleotide sequence ID" value="XM_062908219.1"/>
</dbReference>
<evidence type="ECO:0000313" key="3">
    <source>
        <dbReference type="Proteomes" id="UP001326199"/>
    </source>
</evidence>
<dbReference type="PANTHER" id="PTHR33112:SF16">
    <property type="entry name" value="HETEROKARYON INCOMPATIBILITY DOMAIN-CONTAINING PROTEIN"/>
    <property type="match status" value="1"/>
</dbReference>